<dbReference type="PANTHER" id="PTHR35093">
    <property type="entry name" value="OUTER MEMBRANE PROTEIN NMB0088-RELATED"/>
    <property type="match status" value="1"/>
</dbReference>
<dbReference type="AlphaFoldDB" id="A8IDN9"/>
<organism evidence="8 9">
    <name type="scientific">Azorhizobium caulinodans (strain ATCC 43989 / DSM 5975 / JCM 20966 / LMG 6465 / NBRC 14845 / NCIMB 13405 / ORS 571)</name>
    <dbReference type="NCBI Taxonomy" id="438753"/>
    <lineage>
        <taxon>Bacteria</taxon>
        <taxon>Pseudomonadati</taxon>
        <taxon>Pseudomonadota</taxon>
        <taxon>Alphaproteobacteria</taxon>
        <taxon>Hyphomicrobiales</taxon>
        <taxon>Xanthobacteraceae</taxon>
        <taxon>Azorhizobium</taxon>
    </lineage>
</organism>
<evidence type="ECO:0000256" key="3">
    <source>
        <dbReference type="ARBA" id="ARBA00022452"/>
    </source>
</evidence>
<keyword evidence="4" id="KW-0812">Transmembrane</keyword>
<reference evidence="8 9" key="3">
    <citation type="journal article" date="2008" name="BMC Genomics">
        <title>The genome of the versatile nitrogen fixer Azorhizobium caulinodans ORS571.</title>
        <authorList>
            <person name="Lee KB."/>
            <person name="Backer P.D."/>
            <person name="Aono T."/>
            <person name="Liu CT."/>
            <person name="Suzuki S."/>
            <person name="Suzuki T."/>
            <person name="Kaneko T."/>
            <person name="Yamada M."/>
            <person name="Tabata S."/>
            <person name="Kupfer D.M."/>
            <person name="Najar F.Z."/>
            <person name="Wiley G.B."/>
            <person name="Roe B."/>
            <person name="Binnewies T.T."/>
            <person name="Ussery D.W."/>
            <person name="D'Haeze W."/>
            <person name="Herder J.D."/>
            <person name="Gevers D."/>
            <person name="Vereecke D."/>
            <person name="Holsters M."/>
            <person name="Oyaizu H."/>
        </authorList>
    </citation>
    <scope>NUCLEOTIDE SEQUENCE [LARGE SCALE GENOMIC DNA]</scope>
    <source>
        <strain evidence="9">ATCC 43989 / DSM 5975 / JCM 20966 / LMG 6465 / NBRC 14845 / NCIMB 13405 / ORS 571</strain>
    </source>
</reference>
<reference evidence="8 9" key="4">
    <citation type="journal article" date="2009" name="Appl. Environ. Microbiol.">
        <title>Comparative genome-wide transcriptional profiling of Azorhizobium caulinodans ORS571 grown under free-living and symbiotic conditions.</title>
        <authorList>
            <person name="Tsukada S."/>
            <person name="Aono T."/>
            <person name="Akiba N."/>
            <person name="Lee KB."/>
            <person name="Liu CT."/>
            <person name="Toyazaki H."/>
            <person name="Oyaizu H."/>
        </authorList>
    </citation>
    <scope>NUCLEOTIDE SEQUENCE [LARGE SCALE GENOMIC DNA]</scope>
    <source>
        <strain evidence="9">ATCC 43989 / DSM 5975 / JCM 20966 / LMG 6465 / NBRC 14845 / NCIMB 13405 / ORS 571</strain>
    </source>
</reference>
<dbReference type="eggNOG" id="COG2067">
    <property type="taxonomic scope" value="Bacteria"/>
</dbReference>
<keyword evidence="5" id="KW-0732">Signal</keyword>
<dbReference type="InterPro" id="IPR005017">
    <property type="entry name" value="OMPP1/FadL/TodX"/>
</dbReference>
<accession>A8IDN9</accession>
<evidence type="ECO:0000256" key="7">
    <source>
        <dbReference type="ARBA" id="ARBA00023237"/>
    </source>
</evidence>
<keyword evidence="6" id="KW-0472">Membrane</keyword>
<dbReference type="GO" id="GO:0015483">
    <property type="term" value="F:long-chain fatty acid transporting porin activity"/>
    <property type="evidence" value="ECO:0007669"/>
    <property type="project" value="TreeGrafter"/>
</dbReference>
<sequence length="491" mass="51955">MAAESRARVDGGTRIGILMTYRASSALIGAPHKNSDAGWKCCSGGACFMRHIRNLRRFAPGVVIPVLALAGAGEASAGGFGLREQSSYYQGTSFAGVAAGGWGLASMYWNPAAISFVPGLQVEGNVSYVAPHASIDVNRATAPITGTNLGTFGVSDIVDNAAIPAMYASYAWERWAVGVSVNAPFGLVTDAPCNWSGRFYGCYSRIYDVNVQGNVAYKVNDWLVIGGGVSVNYMDARLNQAQINGVSTAGPVLGTGQVDGDDVGLGFSLGALFTLAPGTTLGIGYRSSIDLNLTGQVSVYAPTGQNLAMFPANAGLTLPDQVTASFRSQLNPQWTVSGTVEWTNWSSLQKLVVVPQGASISVLDLGWRDGWFFSGGVEYQWDPRLALRTGLAYEISPVTDDVRNPRLPDSNRIWLSVGATYAWTNQLSMDLAYTHIFGQSGSINLSPADPANALRGSLSAQVSDAYVDIVSVALRYKFDAPQPTAVALITK</sequence>
<dbReference type="HOGENOM" id="CLU_035981_0_0_5"/>
<evidence type="ECO:0000256" key="6">
    <source>
        <dbReference type="ARBA" id="ARBA00023136"/>
    </source>
</evidence>
<proteinExistence type="inferred from homology"/>
<dbReference type="Gene3D" id="2.40.160.60">
    <property type="entry name" value="Outer membrane protein transport protein (OMPP1/FadL/TodX)"/>
    <property type="match status" value="1"/>
</dbReference>
<dbReference type="SUPFAM" id="SSF56935">
    <property type="entry name" value="Porins"/>
    <property type="match status" value="1"/>
</dbReference>
<protein>
    <submittedName>
        <fullName evidence="8">Long-chain fatty acid transport protein</fullName>
    </submittedName>
</protein>
<gene>
    <name evidence="8" type="ordered locus">AZC_2970</name>
</gene>
<reference evidence="8 9" key="5">
    <citation type="journal article" date="2010" name="Appl. Environ. Microbiol.">
        <title>phrR-like gene praR of Azorhizobium caulinodans ORS571 is essential for symbiosis with Sesbania rostrata and is involved in expression of reb genes.</title>
        <authorList>
            <person name="Akiba N."/>
            <person name="Aono T."/>
            <person name="Toyazaki H."/>
            <person name="Sato S."/>
            <person name="Oyaizu H."/>
        </authorList>
    </citation>
    <scope>NUCLEOTIDE SEQUENCE [LARGE SCALE GENOMIC DNA]</scope>
    <source>
        <strain evidence="9">ATCC 43989 / DSM 5975 / JCM 20966 / LMG 6465 / NBRC 14845 / NCIMB 13405 / ORS 571</strain>
    </source>
</reference>
<name>A8IDN9_AZOC5</name>
<dbReference type="Proteomes" id="UP000000270">
    <property type="component" value="Chromosome"/>
</dbReference>
<evidence type="ECO:0000313" key="8">
    <source>
        <dbReference type="EMBL" id="BAF88968.1"/>
    </source>
</evidence>
<evidence type="ECO:0000256" key="2">
    <source>
        <dbReference type="ARBA" id="ARBA00008163"/>
    </source>
</evidence>
<dbReference type="GO" id="GO:0009279">
    <property type="term" value="C:cell outer membrane"/>
    <property type="evidence" value="ECO:0007669"/>
    <property type="project" value="UniProtKB-SubCell"/>
</dbReference>
<dbReference type="Pfam" id="PF03349">
    <property type="entry name" value="Toluene_X"/>
    <property type="match status" value="1"/>
</dbReference>
<evidence type="ECO:0000256" key="5">
    <source>
        <dbReference type="ARBA" id="ARBA00022729"/>
    </source>
</evidence>
<dbReference type="STRING" id="438753.AZC_2970"/>
<dbReference type="PANTHER" id="PTHR35093:SF8">
    <property type="entry name" value="OUTER MEMBRANE PROTEIN NMB0088-RELATED"/>
    <property type="match status" value="1"/>
</dbReference>
<evidence type="ECO:0000256" key="1">
    <source>
        <dbReference type="ARBA" id="ARBA00004571"/>
    </source>
</evidence>
<reference evidence="9" key="2">
    <citation type="submission" date="2007-04" db="EMBL/GenBank/DDBJ databases">
        <title>Complete genome sequence of the nitrogen-fixing bacterium Azorhizobium caulinodans ORS571.</title>
        <authorList>
            <person name="Lee K.B."/>
            <person name="Backer P.D."/>
            <person name="Aono T."/>
            <person name="Liu C.T."/>
            <person name="Suzuki S."/>
            <person name="Suzuki T."/>
            <person name="Kaneko T."/>
            <person name="Yamada M."/>
            <person name="Tabata S."/>
            <person name="Kupfer D.M."/>
            <person name="Najar F.Z."/>
            <person name="Wiley G.B."/>
            <person name="Roe B."/>
            <person name="Binnewies T."/>
            <person name="Ussery D."/>
            <person name="Vereecke D."/>
            <person name="Gevers D."/>
            <person name="Holsters M."/>
            <person name="Oyaizu H."/>
        </authorList>
    </citation>
    <scope>NUCLEOTIDE SEQUENCE [LARGE SCALE GENOMIC DNA]</scope>
    <source>
        <strain evidence="9">ATCC 43989 / DSM 5975 / JCM 20966 / LMG 6465 / NBRC 14845 / NCIMB 13405 / ORS 571</strain>
    </source>
</reference>
<keyword evidence="9" id="KW-1185">Reference proteome</keyword>
<evidence type="ECO:0000313" key="9">
    <source>
        <dbReference type="Proteomes" id="UP000000270"/>
    </source>
</evidence>
<dbReference type="KEGG" id="azc:AZC_2970"/>
<dbReference type="EMBL" id="AP009384">
    <property type="protein sequence ID" value="BAF88968.1"/>
    <property type="molecule type" value="Genomic_DNA"/>
</dbReference>
<evidence type="ECO:0000256" key="4">
    <source>
        <dbReference type="ARBA" id="ARBA00022692"/>
    </source>
</evidence>
<reference evidence="8 9" key="1">
    <citation type="journal article" date="2007" name="Appl. Environ. Microbiol.">
        <title>Rhizobial factors required for stem nodule maturation and maintenance in Sesbania rostrata-Azorhizobium caulinodans ORS571 symbiosis.</title>
        <authorList>
            <person name="Suzuki S."/>
            <person name="Aono T."/>
            <person name="Lee KB."/>
            <person name="Suzuki T."/>
            <person name="Liu CT."/>
            <person name="Miwa H."/>
            <person name="Wakao S."/>
            <person name="Iki T."/>
            <person name="Oyaizu H."/>
        </authorList>
    </citation>
    <scope>NUCLEOTIDE SEQUENCE [LARGE SCALE GENOMIC DNA]</scope>
    <source>
        <strain evidence="9">ATCC 43989 / DSM 5975 / JCM 20966 / LMG 6465 / NBRC 14845 / NCIMB 13405 / ORS 571</strain>
    </source>
</reference>
<comment type="subcellular location">
    <subcellularLocation>
        <location evidence="1">Cell outer membrane</location>
        <topology evidence="1">Multi-pass membrane protein</topology>
    </subcellularLocation>
</comment>
<keyword evidence="7" id="KW-0998">Cell outer membrane</keyword>
<reference evidence="8 9" key="6">
    <citation type="journal article" date="2011" name="Appl. Environ. Microbiol.">
        <title>Involvement of the azorhizobial chromosome partition gene (parA) in the onset of bacteroid differentiation during Sesbania rostrata stem nodule development.</title>
        <authorList>
            <person name="Liu CT."/>
            <person name="Lee KB."/>
            <person name="Wang YS."/>
            <person name="Peng MH."/>
            <person name="Lee KT."/>
            <person name="Suzuki S."/>
            <person name="Suzuki T."/>
            <person name="Oyaizu H."/>
        </authorList>
    </citation>
    <scope>NUCLEOTIDE SEQUENCE [LARGE SCALE GENOMIC DNA]</scope>
    <source>
        <strain evidence="9">ATCC 43989 / DSM 5975 / JCM 20966 / LMG 6465 / NBRC 14845 / NCIMB 13405 / ORS 571</strain>
    </source>
</reference>
<keyword evidence="3" id="KW-1134">Transmembrane beta strand</keyword>
<comment type="similarity">
    <text evidence="2">Belongs to the OmpP1/FadL family.</text>
</comment>